<feature type="transmembrane region" description="Helical" evidence="1">
    <location>
        <begin position="79"/>
        <end position="99"/>
    </location>
</feature>
<feature type="transmembrane region" description="Helical" evidence="1">
    <location>
        <begin position="46"/>
        <end position="67"/>
    </location>
</feature>
<dbReference type="RefSeq" id="WP_053031497.1">
    <property type="nucleotide sequence ID" value="NZ_CUEE01000018.1"/>
</dbReference>
<comment type="caution">
    <text evidence="2">The sequence shown here is derived from an EMBL/GenBank/DDBJ whole genome shotgun (WGS) entry which is preliminary data.</text>
</comment>
<name>A0ABX2LUM8_9STAP</name>
<proteinExistence type="predicted"/>
<gene>
    <name evidence="2" type="ORF">HUN84_12805</name>
</gene>
<keyword evidence="3" id="KW-1185">Reference proteome</keyword>
<protein>
    <recommendedName>
        <fullName evidence="4">DUF4064 domain-containing protein</fullName>
    </recommendedName>
</protein>
<reference evidence="2 3" key="1">
    <citation type="submission" date="2020-06" db="EMBL/GenBank/DDBJ databases">
        <title>Staphylococcus borealis sp. nov. -A novel member of the Staphylococcaceae family isolated from skin and blood in humans.</title>
        <authorList>
            <person name="Pain M."/>
            <person name="Wolden R."/>
            <person name="Jaen-Luchoro D."/>
            <person name="Salva-Serra F."/>
            <person name="Iglesias B.P."/>
            <person name="Karlsson R."/>
            <person name="Klingenberg C."/>
            <person name="Cavanagh J.P."/>
        </authorList>
    </citation>
    <scope>NUCLEOTIDE SEQUENCE [LARGE SCALE GENOMIC DNA]</scope>
    <source>
        <strain evidence="2 3">58-22</strain>
    </source>
</reference>
<feature type="transmembrane region" description="Helical" evidence="1">
    <location>
        <begin position="172"/>
        <end position="190"/>
    </location>
</feature>
<organism evidence="2 3">
    <name type="scientific">Staphylococcus borealis</name>
    <dbReference type="NCBI Taxonomy" id="2742203"/>
    <lineage>
        <taxon>Bacteria</taxon>
        <taxon>Bacillati</taxon>
        <taxon>Bacillota</taxon>
        <taxon>Bacilli</taxon>
        <taxon>Bacillales</taxon>
        <taxon>Staphylococcaceae</taxon>
        <taxon>Staphylococcus</taxon>
    </lineage>
</organism>
<dbReference type="Proteomes" id="UP000610527">
    <property type="component" value="Unassembled WGS sequence"/>
</dbReference>
<keyword evidence="1" id="KW-0812">Transmembrane</keyword>
<accession>A0ABX2LUM8</accession>
<sequence>MLSILSNIATIIGLLVGILSLLYNFLSHGENQYKVKDNIKFIGQTLIQNASALIITYLILLMIYMILNYVIHEKEVFRAIFFIFGIALGLVSFIIYTLNELSIQKNGVRIQSEILEKKEADEYINSKFQVELNKTCKKLNEYNDEVDIKEEINSLKKLEKNRRKYSKRVKRCFLRARIGYFFMPLILISYTEMMSQNINITIFAILLITILIYIFNFIIIYPKIKLENGYINITSAMTSNHIKEFEKIQRNRKIEKNT</sequence>
<evidence type="ECO:0000313" key="2">
    <source>
        <dbReference type="EMBL" id="NUI83572.1"/>
    </source>
</evidence>
<evidence type="ECO:0000313" key="3">
    <source>
        <dbReference type="Proteomes" id="UP000610527"/>
    </source>
</evidence>
<keyword evidence="1" id="KW-1133">Transmembrane helix</keyword>
<dbReference type="GeneID" id="74187443"/>
<dbReference type="EMBL" id="JABVEG010000017">
    <property type="protein sequence ID" value="NUI83572.1"/>
    <property type="molecule type" value="Genomic_DNA"/>
</dbReference>
<evidence type="ECO:0008006" key="4">
    <source>
        <dbReference type="Google" id="ProtNLM"/>
    </source>
</evidence>
<feature type="transmembrane region" description="Helical" evidence="1">
    <location>
        <begin position="6"/>
        <end position="26"/>
    </location>
</feature>
<feature type="transmembrane region" description="Helical" evidence="1">
    <location>
        <begin position="202"/>
        <end position="221"/>
    </location>
</feature>
<evidence type="ECO:0000256" key="1">
    <source>
        <dbReference type="SAM" id="Phobius"/>
    </source>
</evidence>
<keyword evidence="1" id="KW-0472">Membrane</keyword>